<dbReference type="OMA" id="DEMKHIN"/>
<reference evidence="1" key="1">
    <citation type="submission" date="2021-01" db="EMBL/GenBank/DDBJ databases">
        <authorList>
            <consortium name="Genoscope - CEA"/>
            <person name="William W."/>
        </authorList>
    </citation>
    <scope>NUCLEOTIDE SEQUENCE</scope>
</reference>
<proteinExistence type="predicted"/>
<name>A0A8S1X740_PAROT</name>
<protein>
    <submittedName>
        <fullName evidence="1">Uncharacterized protein</fullName>
    </submittedName>
</protein>
<sequence>MRQKHLVNELINIRDEMKHINNRIKTTSSAKNHDFIFNQNSNFKIRKYCHQLIQIKPPQFLKYFISEHFLLDLLEKCDYEKILKITLKFIVKHFQDQEIYKKYQKDYQSSERNAEKINKIIREVVSPIKSKIESQTLFYDQQLKINHRSCQTQPCNSESQQAIQFHQGLRQQSSIISSIQQDNLNSPKFNENTINAIDEISFEKSPRKKGSENQIENLARQSQHEINEKKHPYSISLLATPKQKESENKKQGINLNNTNTTVKDTKRKEKNKTSLEFLAYDKQEDLKKVKKQLSTNMVSLDFIKQRKKIPESKKGSNILSNN</sequence>
<organism evidence="1 2">
    <name type="scientific">Paramecium octaurelia</name>
    <dbReference type="NCBI Taxonomy" id="43137"/>
    <lineage>
        <taxon>Eukaryota</taxon>
        <taxon>Sar</taxon>
        <taxon>Alveolata</taxon>
        <taxon>Ciliophora</taxon>
        <taxon>Intramacronucleata</taxon>
        <taxon>Oligohymenophorea</taxon>
        <taxon>Peniculida</taxon>
        <taxon>Parameciidae</taxon>
        <taxon>Paramecium</taxon>
    </lineage>
</organism>
<comment type="caution">
    <text evidence="1">The sequence shown here is derived from an EMBL/GenBank/DDBJ whole genome shotgun (WGS) entry which is preliminary data.</text>
</comment>
<evidence type="ECO:0000313" key="2">
    <source>
        <dbReference type="Proteomes" id="UP000683925"/>
    </source>
</evidence>
<dbReference type="OrthoDB" id="298330at2759"/>
<keyword evidence="2" id="KW-1185">Reference proteome</keyword>
<gene>
    <name evidence="1" type="ORF">POCTA_138.1.T1130103</name>
</gene>
<dbReference type="EMBL" id="CAJJDP010000113">
    <property type="protein sequence ID" value="CAD8197030.1"/>
    <property type="molecule type" value="Genomic_DNA"/>
</dbReference>
<evidence type="ECO:0000313" key="1">
    <source>
        <dbReference type="EMBL" id="CAD8197030.1"/>
    </source>
</evidence>
<accession>A0A8S1X740</accession>
<dbReference type="AlphaFoldDB" id="A0A8S1X740"/>
<dbReference type="Proteomes" id="UP000683925">
    <property type="component" value="Unassembled WGS sequence"/>
</dbReference>